<dbReference type="RefSeq" id="WP_303280050.1">
    <property type="nucleotide sequence ID" value="NZ_JAUOEK010000184.1"/>
</dbReference>
<dbReference type="Proteomes" id="UP001176883">
    <property type="component" value="Unassembled WGS sequence"/>
</dbReference>
<sequence>MIAQMLLKNKEKSTYKEDSVGEKPIRSVAKALSWRVVGTLDTLIVSYFIVGEIEMASLIASVDFLTKMVLYFFHERFWNTIKWGKGKNK</sequence>
<reference evidence="2" key="1">
    <citation type="submission" date="2023-07" db="EMBL/GenBank/DDBJ databases">
        <title>Two novel species in the genus Flavivirga.</title>
        <authorList>
            <person name="Kwon K."/>
        </authorList>
    </citation>
    <scope>NUCLEOTIDE SEQUENCE</scope>
    <source>
        <strain evidence="2">KCTC 52353</strain>
    </source>
</reference>
<dbReference type="Pfam" id="PF09834">
    <property type="entry name" value="DUF2061"/>
    <property type="match status" value="1"/>
</dbReference>
<evidence type="ECO:0000313" key="3">
    <source>
        <dbReference type="Proteomes" id="UP001176883"/>
    </source>
</evidence>
<evidence type="ECO:0000259" key="1">
    <source>
        <dbReference type="Pfam" id="PF09834"/>
    </source>
</evidence>
<evidence type="ECO:0000313" key="2">
    <source>
        <dbReference type="EMBL" id="MDO5972311.1"/>
    </source>
</evidence>
<comment type="caution">
    <text evidence="2">The sequence shown here is derived from an EMBL/GenBank/DDBJ whole genome shotgun (WGS) entry which is preliminary data.</text>
</comment>
<feature type="domain" description="DUF2061" evidence="1">
    <location>
        <begin position="28"/>
        <end position="79"/>
    </location>
</feature>
<proteinExistence type="predicted"/>
<accession>A0ABT8WH46</accession>
<dbReference type="InterPro" id="IPR018638">
    <property type="entry name" value="DUF2061_membrane"/>
</dbReference>
<organism evidence="2 3">
    <name type="scientific">Flavivirga aquimarina</name>
    <dbReference type="NCBI Taxonomy" id="2027862"/>
    <lineage>
        <taxon>Bacteria</taxon>
        <taxon>Pseudomonadati</taxon>
        <taxon>Bacteroidota</taxon>
        <taxon>Flavobacteriia</taxon>
        <taxon>Flavobacteriales</taxon>
        <taxon>Flavobacteriaceae</taxon>
        <taxon>Flavivirga</taxon>
    </lineage>
</organism>
<gene>
    <name evidence="2" type="ORF">Q4Q35_21130</name>
</gene>
<keyword evidence="3" id="KW-1185">Reference proteome</keyword>
<dbReference type="EMBL" id="JAUOEK010000184">
    <property type="protein sequence ID" value="MDO5972311.1"/>
    <property type="molecule type" value="Genomic_DNA"/>
</dbReference>
<name>A0ABT8WH46_9FLAO</name>
<protein>
    <submittedName>
        <fullName evidence="2">DUF2061 domain-containing protein</fullName>
    </submittedName>
</protein>